<dbReference type="Pfam" id="PF13231">
    <property type="entry name" value="PMT_2"/>
    <property type="match status" value="1"/>
</dbReference>
<accession>A0ABT0WGJ9</accession>
<feature type="transmembrane region" description="Helical" evidence="8">
    <location>
        <begin position="149"/>
        <end position="168"/>
    </location>
</feature>
<dbReference type="PANTHER" id="PTHR33908:SF3">
    <property type="entry name" value="UNDECAPRENYL PHOSPHATE-ALPHA-4-AMINO-4-DEOXY-L-ARABINOSE ARABINOSYL TRANSFERASE"/>
    <property type="match status" value="1"/>
</dbReference>
<gene>
    <name evidence="10" type="ORF">NDK43_27670</name>
</gene>
<evidence type="ECO:0000256" key="3">
    <source>
        <dbReference type="ARBA" id="ARBA00022676"/>
    </source>
</evidence>
<dbReference type="PANTHER" id="PTHR33908">
    <property type="entry name" value="MANNOSYLTRANSFERASE YKCB-RELATED"/>
    <property type="match status" value="1"/>
</dbReference>
<comment type="subcellular location">
    <subcellularLocation>
        <location evidence="1">Cell membrane</location>
        <topology evidence="1">Multi-pass membrane protein</topology>
    </subcellularLocation>
</comment>
<evidence type="ECO:0000256" key="2">
    <source>
        <dbReference type="ARBA" id="ARBA00022475"/>
    </source>
</evidence>
<evidence type="ECO:0000259" key="9">
    <source>
        <dbReference type="Pfam" id="PF13231"/>
    </source>
</evidence>
<dbReference type="EMBL" id="JAMQCR010000003">
    <property type="protein sequence ID" value="MCM2535424.1"/>
    <property type="molecule type" value="Genomic_DNA"/>
</dbReference>
<dbReference type="InterPro" id="IPR050297">
    <property type="entry name" value="LipidA_mod_glycosyltrf_83"/>
</dbReference>
<name>A0ABT0WGJ9_9BACI</name>
<dbReference type="EC" id="2.4.-.-" evidence="10"/>
<comment type="caution">
    <text evidence="10">The sequence shown here is derived from an EMBL/GenBank/DDBJ whole genome shotgun (WGS) entry which is preliminary data.</text>
</comment>
<evidence type="ECO:0000256" key="4">
    <source>
        <dbReference type="ARBA" id="ARBA00022679"/>
    </source>
</evidence>
<sequence length="483" mass="55858">MYRLTLKFNYLYTIMMLLLLTIAFYNIFYRLEDFPISSWDEARHGVSAYEMLKSRNFIVSTYRDEIDYWNLKPPLSFWANMVGYKIAGFNALGLRLFSAIFAMLTIILVAFFVNIKHGKVASLLSTLTLATSTQFLINHSARTGDADSLFVFLFTISLLSLLLCEQNLKWLYASGLAFSLAFLSKSWHAGNIAIIIGLYLLFTGTYKRLNHRNWILLFICMVFPILAWGGIRYQYDGIEFFKNMVAYDLLQRSATTIEGHIGGKLYYFEILWRFFNYWFVILYGLVLVYLNKEFSFNLFKSTRSSYKIGICLWIIVPLILFTLAKTKIRWYILPIYPPLSIIIGVLASKLLLNGKLATRVTLLATILFVSLHYEGEIQAYLHNPTPKLQLNLIKKTQNLKGLKGYSLFLHLPSSPPKWAQNMVLTSELYTDSHVEDGDINDFLKKDKALLLLQRGQGTKQLIKSNQFIIIASNKWGYIVRKRK</sequence>
<reference evidence="10 11" key="1">
    <citation type="submission" date="2022-06" db="EMBL/GenBank/DDBJ databases">
        <authorList>
            <person name="Jeon C.O."/>
        </authorList>
    </citation>
    <scope>NUCLEOTIDE SEQUENCE [LARGE SCALE GENOMIC DNA]</scope>
    <source>
        <strain evidence="10 11">KCTC 13943</strain>
    </source>
</reference>
<feature type="transmembrane region" description="Helical" evidence="8">
    <location>
        <begin position="180"/>
        <end position="202"/>
    </location>
</feature>
<feature type="transmembrane region" description="Helical" evidence="8">
    <location>
        <begin position="12"/>
        <end position="29"/>
    </location>
</feature>
<feature type="transmembrane region" description="Helical" evidence="8">
    <location>
        <begin position="94"/>
        <end position="114"/>
    </location>
</feature>
<evidence type="ECO:0000256" key="6">
    <source>
        <dbReference type="ARBA" id="ARBA00022989"/>
    </source>
</evidence>
<keyword evidence="6 8" id="KW-1133">Transmembrane helix</keyword>
<keyword evidence="11" id="KW-1185">Reference proteome</keyword>
<evidence type="ECO:0000313" key="11">
    <source>
        <dbReference type="Proteomes" id="UP001523262"/>
    </source>
</evidence>
<feature type="transmembrane region" description="Helical" evidence="8">
    <location>
        <begin position="214"/>
        <end position="235"/>
    </location>
</feature>
<dbReference type="GO" id="GO:0016757">
    <property type="term" value="F:glycosyltransferase activity"/>
    <property type="evidence" value="ECO:0007669"/>
    <property type="project" value="UniProtKB-KW"/>
</dbReference>
<feature type="transmembrane region" description="Helical" evidence="8">
    <location>
        <begin position="330"/>
        <end position="352"/>
    </location>
</feature>
<keyword evidence="2" id="KW-1003">Cell membrane</keyword>
<feature type="domain" description="Glycosyltransferase RgtA/B/C/D-like" evidence="9">
    <location>
        <begin position="72"/>
        <end position="228"/>
    </location>
</feature>
<evidence type="ECO:0000256" key="5">
    <source>
        <dbReference type="ARBA" id="ARBA00022692"/>
    </source>
</evidence>
<dbReference type="Proteomes" id="UP001523262">
    <property type="component" value="Unassembled WGS sequence"/>
</dbReference>
<evidence type="ECO:0000256" key="1">
    <source>
        <dbReference type="ARBA" id="ARBA00004651"/>
    </source>
</evidence>
<feature type="transmembrane region" description="Helical" evidence="8">
    <location>
        <begin position="304"/>
        <end position="324"/>
    </location>
</feature>
<keyword evidence="7 8" id="KW-0472">Membrane</keyword>
<feature type="transmembrane region" description="Helical" evidence="8">
    <location>
        <begin position="274"/>
        <end position="292"/>
    </location>
</feature>
<evidence type="ECO:0000256" key="7">
    <source>
        <dbReference type="ARBA" id="ARBA00023136"/>
    </source>
</evidence>
<keyword evidence="5 8" id="KW-0812">Transmembrane</keyword>
<keyword evidence="3 10" id="KW-0328">Glycosyltransferase</keyword>
<evidence type="ECO:0000256" key="8">
    <source>
        <dbReference type="SAM" id="Phobius"/>
    </source>
</evidence>
<evidence type="ECO:0000313" key="10">
    <source>
        <dbReference type="EMBL" id="MCM2535424.1"/>
    </source>
</evidence>
<protein>
    <submittedName>
        <fullName evidence="10">Glycosyltransferase family 39 protein</fullName>
        <ecNumber evidence="10">2.4.-.-</ecNumber>
    </submittedName>
</protein>
<dbReference type="InterPro" id="IPR038731">
    <property type="entry name" value="RgtA/B/C-like"/>
</dbReference>
<organism evidence="10 11">
    <name type="scientific">Neobacillus pocheonensis</name>
    <dbReference type="NCBI Taxonomy" id="363869"/>
    <lineage>
        <taxon>Bacteria</taxon>
        <taxon>Bacillati</taxon>
        <taxon>Bacillota</taxon>
        <taxon>Bacilli</taxon>
        <taxon>Bacillales</taxon>
        <taxon>Bacillaceae</taxon>
        <taxon>Neobacillus</taxon>
    </lineage>
</organism>
<proteinExistence type="predicted"/>
<keyword evidence="4 10" id="KW-0808">Transferase</keyword>